<accession>A0A4Z1HEB6</accession>
<comment type="caution">
    <text evidence="3">The sequence shown here is derived from an EMBL/GenBank/DDBJ whole genome shotgun (WGS) entry which is preliminary data.</text>
</comment>
<dbReference type="Proteomes" id="UP000297452">
    <property type="component" value="Unassembled WGS sequence"/>
</dbReference>
<organism evidence="3 4">
    <name type="scientific">Botryotinia narcissicola</name>
    <dbReference type="NCBI Taxonomy" id="278944"/>
    <lineage>
        <taxon>Eukaryota</taxon>
        <taxon>Fungi</taxon>
        <taxon>Dikarya</taxon>
        <taxon>Ascomycota</taxon>
        <taxon>Pezizomycotina</taxon>
        <taxon>Leotiomycetes</taxon>
        <taxon>Helotiales</taxon>
        <taxon>Sclerotiniaceae</taxon>
        <taxon>Botryotinia</taxon>
    </lineage>
</organism>
<evidence type="ECO:0000313" key="4">
    <source>
        <dbReference type="Proteomes" id="UP000297452"/>
    </source>
</evidence>
<feature type="coiled-coil region" evidence="1">
    <location>
        <begin position="27"/>
        <end position="58"/>
    </location>
</feature>
<evidence type="ECO:0000256" key="1">
    <source>
        <dbReference type="SAM" id="Coils"/>
    </source>
</evidence>
<proteinExistence type="predicted"/>
<evidence type="ECO:0000256" key="2">
    <source>
        <dbReference type="SAM" id="MobiDB-lite"/>
    </source>
</evidence>
<evidence type="ECO:0000313" key="3">
    <source>
        <dbReference type="EMBL" id="TGO47115.1"/>
    </source>
</evidence>
<dbReference type="AlphaFoldDB" id="A0A4Z1HEB6"/>
<feature type="region of interest" description="Disordered" evidence="2">
    <location>
        <begin position="77"/>
        <end position="108"/>
    </location>
</feature>
<keyword evidence="1" id="KW-0175">Coiled coil</keyword>
<gene>
    <name evidence="3" type="ORF">BOTNAR_0543g00010</name>
</gene>
<keyword evidence="4" id="KW-1185">Reference proteome</keyword>
<name>A0A4Z1HEB6_9HELO</name>
<reference evidence="3 4" key="1">
    <citation type="submission" date="2017-12" db="EMBL/GenBank/DDBJ databases">
        <title>Comparative genomics of Botrytis spp.</title>
        <authorList>
            <person name="Valero-Jimenez C.A."/>
            <person name="Tapia P."/>
            <person name="Veloso J."/>
            <person name="Silva-Moreno E."/>
            <person name="Staats M."/>
            <person name="Valdes J.H."/>
            <person name="Van Kan J.A.L."/>
        </authorList>
    </citation>
    <scope>NUCLEOTIDE SEQUENCE [LARGE SCALE GENOMIC DNA]</scope>
    <source>
        <strain evidence="3 4">MUCL2120</strain>
    </source>
</reference>
<protein>
    <submittedName>
        <fullName evidence="3">Uncharacterized protein</fullName>
    </submittedName>
</protein>
<feature type="compositionally biased region" description="Polar residues" evidence="2">
    <location>
        <begin position="93"/>
        <end position="108"/>
    </location>
</feature>
<dbReference type="EMBL" id="PQXJ01000543">
    <property type="protein sequence ID" value="TGO47115.1"/>
    <property type="molecule type" value="Genomic_DNA"/>
</dbReference>
<dbReference type="OrthoDB" id="10486104at2759"/>
<sequence length="144" mass="16772">MNAFEEAQFLLSLTKKNSTMAWPSLQVKRELDEKNRLFDEAQRLKSQLFAEAERLQKRIRIEPEQLARQRLRMANIRARRQRGNKSKKELIADNSTTGTKPSTQTKSASNFQQYGEKVNFEKNASVSGDLLDQHQHRKNVSILR</sequence>